<comment type="caution">
    <text evidence="1">The sequence shown here is derived from an EMBL/GenBank/DDBJ whole genome shotgun (WGS) entry which is preliminary data.</text>
</comment>
<proteinExistence type="predicted"/>
<name>A0AAD5PJ49_9FUNG</name>
<feature type="non-terminal residue" evidence="1">
    <location>
        <position position="1"/>
    </location>
</feature>
<dbReference type="EMBL" id="JAIXMP010000001">
    <property type="protein sequence ID" value="KAI9278295.1"/>
    <property type="molecule type" value="Genomic_DNA"/>
</dbReference>
<dbReference type="AlphaFoldDB" id="A0AAD5PJ49"/>
<organism evidence="1 2">
    <name type="scientific">Phascolomyces articulosus</name>
    <dbReference type="NCBI Taxonomy" id="60185"/>
    <lineage>
        <taxon>Eukaryota</taxon>
        <taxon>Fungi</taxon>
        <taxon>Fungi incertae sedis</taxon>
        <taxon>Mucoromycota</taxon>
        <taxon>Mucoromycotina</taxon>
        <taxon>Mucoromycetes</taxon>
        <taxon>Mucorales</taxon>
        <taxon>Lichtheimiaceae</taxon>
        <taxon>Phascolomyces</taxon>
    </lineage>
</organism>
<sequence>AQLLSTRSLSIQGCGLIPNSLLLSKVWHCIRILPITKTYLRQLRSIIYKFVTQKAYPPVSFATCTRSRKEGGHAVLDTLVQHPALQLRWVLPILEATSTEEFNSIWACFFFCKNKKQNKN</sequence>
<protein>
    <submittedName>
        <fullName evidence="1">Uncharacterized protein</fullName>
    </submittedName>
</protein>
<dbReference type="Proteomes" id="UP001209540">
    <property type="component" value="Unassembled WGS sequence"/>
</dbReference>
<gene>
    <name evidence="1" type="ORF">BDA99DRAFT_428771</name>
</gene>
<reference evidence="1" key="2">
    <citation type="submission" date="2023-02" db="EMBL/GenBank/DDBJ databases">
        <authorList>
            <consortium name="DOE Joint Genome Institute"/>
            <person name="Mondo S.J."/>
            <person name="Chang Y."/>
            <person name="Wang Y."/>
            <person name="Ahrendt S."/>
            <person name="Andreopoulos W."/>
            <person name="Barry K."/>
            <person name="Beard J."/>
            <person name="Benny G.L."/>
            <person name="Blankenship S."/>
            <person name="Bonito G."/>
            <person name="Cuomo C."/>
            <person name="Desiro A."/>
            <person name="Gervers K.A."/>
            <person name="Hundley H."/>
            <person name="Kuo A."/>
            <person name="LaButti K."/>
            <person name="Lang B.F."/>
            <person name="Lipzen A."/>
            <person name="O'Donnell K."/>
            <person name="Pangilinan J."/>
            <person name="Reynolds N."/>
            <person name="Sandor L."/>
            <person name="Smith M.W."/>
            <person name="Tsang A."/>
            <person name="Grigoriev I.V."/>
            <person name="Stajich J.E."/>
            <person name="Spatafora J.W."/>
        </authorList>
    </citation>
    <scope>NUCLEOTIDE SEQUENCE</scope>
    <source>
        <strain evidence="1">RSA 2281</strain>
    </source>
</reference>
<keyword evidence="2" id="KW-1185">Reference proteome</keyword>
<accession>A0AAD5PJ49</accession>
<reference evidence="1" key="1">
    <citation type="journal article" date="2022" name="IScience">
        <title>Evolution of zygomycete secretomes and the origins of terrestrial fungal ecologies.</title>
        <authorList>
            <person name="Chang Y."/>
            <person name="Wang Y."/>
            <person name="Mondo S."/>
            <person name="Ahrendt S."/>
            <person name="Andreopoulos W."/>
            <person name="Barry K."/>
            <person name="Beard J."/>
            <person name="Benny G.L."/>
            <person name="Blankenship S."/>
            <person name="Bonito G."/>
            <person name="Cuomo C."/>
            <person name="Desiro A."/>
            <person name="Gervers K.A."/>
            <person name="Hundley H."/>
            <person name="Kuo A."/>
            <person name="LaButti K."/>
            <person name="Lang B.F."/>
            <person name="Lipzen A."/>
            <person name="O'Donnell K."/>
            <person name="Pangilinan J."/>
            <person name="Reynolds N."/>
            <person name="Sandor L."/>
            <person name="Smith M.E."/>
            <person name="Tsang A."/>
            <person name="Grigoriev I.V."/>
            <person name="Stajich J.E."/>
            <person name="Spatafora J.W."/>
        </authorList>
    </citation>
    <scope>NUCLEOTIDE SEQUENCE</scope>
    <source>
        <strain evidence="1">RSA 2281</strain>
    </source>
</reference>
<evidence type="ECO:0000313" key="1">
    <source>
        <dbReference type="EMBL" id="KAI9278295.1"/>
    </source>
</evidence>
<evidence type="ECO:0000313" key="2">
    <source>
        <dbReference type="Proteomes" id="UP001209540"/>
    </source>
</evidence>